<evidence type="ECO:0000313" key="1">
    <source>
        <dbReference type="EMBL" id="SDG89036.1"/>
    </source>
</evidence>
<dbReference type="AlphaFoldDB" id="A0A1G7XYC5"/>
<reference evidence="2" key="1">
    <citation type="submission" date="2016-10" db="EMBL/GenBank/DDBJ databases">
        <authorList>
            <person name="Varghese N."/>
            <person name="Submissions S."/>
        </authorList>
    </citation>
    <scope>NUCLEOTIDE SEQUENCE [LARGE SCALE GENOMIC DNA]</scope>
    <source>
        <strain evidence="2">ATCC 700689</strain>
    </source>
</reference>
<proteinExistence type="predicted"/>
<dbReference type="STRING" id="89065.SAMN05216605_103436"/>
<name>A0A1G7XYC5_9PSED</name>
<dbReference type="Proteomes" id="UP000182894">
    <property type="component" value="Unassembled WGS sequence"/>
</dbReference>
<protein>
    <submittedName>
        <fullName evidence="1">Uncharacterized protein</fullName>
    </submittedName>
</protein>
<accession>A0A1G7XYC5</accession>
<dbReference type="EMBL" id="FNCO01000003">
    <property type="protein sequence ID" value="SDG89036.1"/>
    <property type="molecule type" value="Genomic_DNA"/>
</dbReference>
<sequence>MSAEYIKAYRCDGNYQQTNNSAPDGSIGCQSVETSLATFVLET</sequence>
<organism evidence="1 2">
    <name type="scientific">Pseudomonas abietaniphila</name>
    <dbReference type="NCBI Taxonomy" id="89065"/>
    <lineage>
        <taxon>Bacteria</taxon>
        <taxon>Pseudomonadati</taxon>
        <taxon>Pseudomonadota</taxon>
        <taxon>Gammaproteobacteria</taxon>
        <taxon>Pseudomonadales</taxon>
        <taxon>Pseudomonadaceae</taxon>
        <taxon>Pseudomonas</taxon>
    </lineage>
</organism>
<evidence type="ECO:0000313" key="2">
    <source>
        <dbReference type="Proteomes" id="UP000182894"/>
    </source>
</evidence>
<keyword evidence="2" id="KW-1185">Reference proteome</keyword>
<gene>
    <name evidence="1" type="ORF">SAMN05216605_103436</name>
</gene>